<reference evidence="5 6" key="1">
    <citation type="submission" date="2019-01" db="EMBL/GenBank/DDBJ databases">
        <title>Sphingorhabdus lacus sp.nov., isolated from an oligotrophic freshwater lake.</title>
        <authorList>
            <person name="Park M."/>
        </authorList>
    </citation>
    <scope>NUCLEOTIDE SEQUENCE [LARGE SCALE GENOMIC DNA]</scope>
    <source>
        <strain evidence="5 6">IMCC26285</strain>
    </source>
</reference>
<evidence type="ECO:0000313" key="5">
    <source>
        <dbReference type="EMBL" id="MVZ98377.1"/>
    </source>
</evidence>
<comment type="catalytic activity">
    <reaction evidence="4">
        <text>a 2'-deoxyribonucleoside 5'-triphosphate + H2O = a 2'-deoxyribonucleoside 5'-phosphate + diphosphate + H(+)</text>
        <dbReference type="Rhea" id="RHEA:44644"/>
        <dbReference type="ChEBI" id="CHEBI:15377"/>
        <dbReference type="ChEBI" id="CHEBI:15378"/>
        <dbReference type="ChEBI" id="CHEBI:33019"/>
        <dbReference type="ChEBI" id="CHEBI:61560"/>
        <dbReference type="ChEBI" id="CHEBI:65317"/>
        <dbReference type="EC" id="3.6.1.9"/>
    </reaction>
</comment>
<comment type="function">
    <text evidence="4">Nucleoside triphosphate pyrophosphatase. May have a dual role in cell division arrest and in preventing the incorporation of modified nucleotides into cellular nucleic acids.</text>
</comment>
<comment type="subcellular location">
    <subcellularLocation>
        <location evidence="4">Cytoplasm</location>
    </subcellularLocation>
</comment>
<gene>
    <name evidence="5" type="ORF">EUU23_11805</name>
</gene>
<dbReference type="OrthoDB" id="9813962at2"/>
<evidence type="ECO:0000256" key="2">
    <source>
        <dbReference type="ARBA" id="ARBA00022801"/>
    </source>
</evidence>
<keyword evidence="6" id="KW-1185">Reference proteome</keyword>
<feature type="active site" description="Proton acceptor" evidence="4">
    <location>
        <position position="75"/>
    </location>
</feature>
<comment type="catalytic activity">
    <reaction evidence="4">
        <text>a ribonucleoside 5'-triphosphate + H2O = a ribonucleoside 5'-phosphate + diphosphate + H(+)</text>
        <dbReference type="Rhea" id="RHEA:23996"/>
        <dbReference type="ChEBI" id="CHEBI:15377"/>
        <dbReference type="ChEBI" id="CHEBI:15378"/>
        <dbReference type="ChEBI" id="CHEBI:33019"/>
        <dbReference type="ChEBI" id="CHEBI:58043"/>
        <dbReference type="ChEBI" id="CHEBI:61557"/>
        <dbReference type="EC" id="3.6.1.9"/>
    </reaction>
</comment>
<evidence type="ECO:0000313" key="6">
    <source>
        <dbReference type="Proteomes" id="UP000471147"/>
    </source>
</evidence>
<dbReference type="PANTHER" id="PTHR43213:SF5">
    <property type="entry name" value="BIFUNCTIONAL DTTP_UTP PYROPHOSPHATASE_METHYLTRANSFERASE PROTEIN-RELATED"/>
    <property type="match status" value="1"/>
</dbReference>
<dbReference type="SUPFAM" id="SSF52972">
    <property type="entry name" value="ITPase-like"/>
    <property type="match status" value="1"/>
</dbReference>
<dbReference type="GO" id="GO:0047429">
    <property type="term" value="F:nucleoside triphosphate diphosphatase activity"/>
    <property type="evidence" value="ECO:0007669"/>
    <property type="project" value="UniProtKB-EC"/>
</dbReference>
<keyword evidence="3 4" id="KW-0546">Nucleotide metabolism</keyword>
<dbReference type="InterPro" id="IPR029001">
    <property type="entry name" value="ITPase-like_fam"/>
</dbReference>
<comment type="similarity">
    <text evidence="4">Belongs to the Maf family.</text>
</comment>
<name>A0A6I4LXT9_9SPHN</name>
<comment type="cofactor">
    <cofactor evidence="1 4">
        <name>a divalent metal cation</name>
        <dbReference type="ChEBI" id="CHEBI:60240"/>
    </cofactor>
</comment>
<accession>A0A6I4LXT9</accession>
<dbReference type="PIRSF" id="PIRSF006305">
    <property type="entry name" value="Maf"/>
    <property type="match status" value="1"/>
</dbReference>
<keyword evidence="4" id="KW-0963">Cytoplasm</keyword>
<organism evidence="5 6">
    <name type="scientific">Sphingorhabdus profundilacus</name>
    <dbReference type="NCBI Taxonomy" id="2509718"/>
    <lineage>
        <taxon>Bacteria</taxon>
        <taxon>Pseudomonadati</taxon>
        <taxon>Pseudomonadota</taxon>
        <taxon>Alphaproteobacteria</taxon>
        <taxon>Sphingomonadales</taxon>
        <taxon>Sphingomonadaceae</taxon>
        <taxon>Sphingorhabdus</taxon>
    </lineage>
</organism>
<dbReference type="PANTHER" id="PTHR43213">
    <property type="entry name" value="BIFUNCTIONAL DTTP/UTP PYROPHOSPHATASE/METHYLTRANSFERASE PROTEIN-RELATED"/>
    <property type="match status" value="1"/>
</dbReference>
<dbReference type="Pfam" id="PF02545">
    <property type="entry name" value="Maf"/>
    <property type="match status" value="1"/>
</dbReference>
<dbReference type="Proteomes" id="UP000471147">
    <property type="component" value="Unassembled WGS sequence"/>
</dbReference>
<dbReference type="AlphaFoldDB" id="A0A6I4LXT9"/>
<evidence type="ECO:0000256" key="3">
    <source>
        <dbReference type="ARBA" id="ARBA00023080"/>
    </source>
</evidence>
<keyword evidence="2 4" id="KW-0378">Hydrolase</keyword>
<sequence>MVTLILASQSTGRVAMLRAAGVPLEAMPALVDEASIKESLAATGAKPRDIADALAEAKARKISGKFSAALVLGCDQIAVTAEGKILDKPESPADARAHLAQLSDKTHRLITAAVICEAGEPVWRIVDSAQMAMRPLSPSFIDKYVTDYWDQIRHCVGCYRIEAEGAQLFKSVSGNQFTIIGLPLLPVLDYLRIRGLLPT</sequence>
<dbReference type="GO" id="GO:0005737">
    <property type="term" value="C:cytoplasm"/>
    <property type="evidence" value="ECO:0007669"/>
    <property type="project" value="UniProtKB-SubCell"/>
</dbReference>
<protein>
    <recommendedName>
        <fullName evidence="4">Nucleoside triphosphate pyrophosphatase</fullName>
        <ecNumber evidence="4">3.6.1.9</ecNumber>
    </recommendedName>
    <alternativeName>
        <fullName evidence="4">Nucleotide pyrophosphatase</fullName>
        <shortName evidence="4">Nucleotide PPase</shortName>
    </alternativeName>
</protein>
<evidence type="ECO:0000256" key="1">
    <source>
        <dbReference type="ARBA" id="ARBA00001968"/>
    </source>
</evidence>
<evidence type="ECO:0000256" key="4">
    <source>
        <dbReference type="HAMAP-Rule" id="MF_00528"/>
    </source>
</evidence>
<dbReference type="GO" id="GO:0009117">
    <property type="term" value="P:nucleotide metabolic process"/>
    <property type="evidence" value="ECO:0007669"/>
    <property type="project" value="UniProtKB-KW"/>
</dbReference>
<comment type="caution">
    <text evidence="4">Lacks conserved residue(s) required for the propagation of feature annotation.</text>
</comment>
<dbReference type="Gene3D" id="3.90.950.10">
    <property type="match status" value="1"/>
</dbReference>
<dbReference type="HAMAP" id="MF_00528">
    <property type="entry name" value="Maf"/>
    <property type="match status" value="1"/>
</dbReference>
<dbReference type="InterPro" id="IPR003697">
    <property type="entry name" value="Maf-like"/>
</dbReference>
<comment type="caution">
    <text evidence="5">The sequence shown here is derived from an EMBL/GenBank/DDBJ whole genome shotgun (WGS) entry which is preliminary data.</text>
</comment>
<dbReference type="EC" id="3.6.1.9" evidence="4"/>
<dbReference type="CDD" id="cd00555">
    <property type="entry name" value="Maf"/>
    <property type="match status" value="1"/>
</dbReference>
<proteinExistence type="inferred from homology"/>
<dbReference type="EMBL" id="SDWJ01000002">
    <property type="protein sequence ID" value="MVZ98377.1"/>
    <property type="molecule type" value="Genomic_DNA"/>
</dbReference>